<evidence type="ECO:0000256" key="1">
    <source>
        <dbReference type="SAM" id="MobiDB-lite"/>
    </source>
</evidence>
<dbReference type="Pfam" id="PF05097">
    <property type="entry name" value="DUF688"/>
    <property type="match status" value="1"/>
</dbReference>
<reference evidence="3" key="1">
    <citation type="journal article" date="2012" name="Nat. Biotechnol.">
        <title>Reference genome sequence of the model plant Setaria.</title>
        <authorList>
            <person name="Bennetzen J.L."/>
            <person name="Schmutz J."/>
            <person name="Wang H."/>
            <person name="Percifield R."/>
            <person name="Hawkins J."/>
            <person name="Pontaroli A.C."/>
            <person name="Estep M."/>
            <person name="Feng L."/>
            <person name="Vaughn J.N."/>
            <person name="Grimwood J."/>
            <person name="Jenkins J."/>
            <person name="Barry K."/>
            <person name="Lindquist E."/>
            <person name="Hellsten U."/>
            <person name="Deshpande S."/>
            <person name="Wang X."/>
            <person name="Wu X."/>
            <person name="Mitros T."/>
            <person name="Triplett J."/>
            <person name="Yang X."/>
            <person name="Ye C.Y."/>
            <person name="Mauro-Herrera M."/>
            <person name="Wang L."/>
            <person name="Li P."/>
            <person name="Sharma M."/>
            <person name="Sharma R."/>
            <person name="Ronald P.C."/>
            <person name="Panaud O."/>
            <person name="Kellogg E.A."/>
            <person name="Brutnell T.P."/>
            <person name="Doust A.N."/>
            <person name="Tuskan G.A."/>
            <person name="Rokhsar D."/>
            <person name="Devos K.M."/>
        </authorList>
    </citation>
    <scope>NUCLEOTIDE SEQUENCE [LARGE SCALE GENOMIC DNA]</scope>
    <source>
        <strain evidence="3">cv. Yugu1</strain>
    </source>
</reference>
<proteinExistence type="predicted"/>
<evidence type="ECO:0000313" key="3">
    <source>
        <dbReference type="Proteomes" id="UP000004995"/>
    </source>
</evidence>
<dbReference type="AlphaFoldDB" id="K4AMM1"/>
<dbReference type="HOGENOM" id="CLU_137068_0_0_1"/>
<dbReference type="eggNOG" id="ENOG502R3N4">
    <property type="taxonomic scope" value="Eukaryota"/>
</dbReference>
<reference evidence="2" key="2">
    <citation type="submission" date="2018-08" db="UniProtKB">
        <authorList>
            <consortium name="EnsemblPlants"/>
        </authorList>
    </citation>
    <scope>IDENTIFICATION</scope>
    <source>
        <strain evidence="2">Yugu1</strain>
    </source>
</reference>
<dbReference type="PANTHER" id="PTHR35466:SF4">
    <property type="entry name" value="EXPRESSED PROTEIN"/>
    <property type="match status" value="1"/>
</dbReference>
<dbReference type="EMBL" id="AGNK02005292">
    <property type="status" value="NOT_ANNOTATED_CDS"/>
    <property type="molecule type" value="Genomic_DNA"/>
</dbReference>
<feature type="compositionally biased region" description="Low complexity" evidence="1">
    <location>
        <begin position="68"/>
        <end position="81"/>
    </location>
</feature>
<protein>
    <submittedName>
        <fullName evidence="2">Uncharacterized protein</fullName>
    </submittedName>
</protein>
<dbReference type="InterPro" id="IPR007789">
    <property type="entry name" value="DUF688"/>
</dbReference>
<keyword evidence="3" id="KW-1185">Reference proteome</keyword>
<name>K4AMM1_SETIT</name>
<feature type="region of interest" description="Disordered" evidence="1">
    <location>
        <begin position="68"/>
        <end position="109"/>
    </location>
</feature>
<organism evidence="2 3">
    <name type="scientific">Setaria italica</name>
    <name type="common">Foxtail millet</name>
    <name type="synonym">Panicum italicum</name>
    <dbReference type="NCBI Taxonomy" id="4555"/>
    <lineage>
        <taxon>Eukaryota</taxon>
        <taxon>Viridiplantae</taxon>
        <taxon>Streptophyta</taxon>
        <taxon>Embryophyta</taxon>
        <taxon>Tracheophyta</taxon>
        <taxon>Spermatophyta</taxon>
        <taxon>Magnoliopsida</taxon>
        <taxon>Liliopsida</taxon>
        <taxon>Poales</taxon>
        <taxon>Poaceae</taxon>
        <taxon>PACMAD clade</taxon>
        <taxon>Panicoideae</taxon>
        <taxon>Panicodae</taxon>
        <taxon>Paniceae</taxon>
        <taxon>Cenchrinae</taxon>
        <taxon>Setaria</taxon>
    </lineage>
</organism>
<feature type="compositionally biased region" description="Basic and acidic residues" evidence="1">
    <location>
        <begin position="124"/>
        <end position="136"/>
    </location>
</feature>
<dbReference type="InParanoid" id="K4AMM1"/>
<feature type="compositionally biased region" description="Pro residues" evidence="1">
    <location>
        <begin position="82"/>
        <end position="94"/>
    </location>
</feature>
<accession>K4AMM1</accession>
<sequence>MAVDESFKRPGSIPFKWEVQPGIPKQEELPPAAAGDSTAVPAPGLPPTTPKLALPPAARVCALASSSASCRRSSASVSSAPLSPPTTPTLPPPSSQHHHRRSMSARFATSLALPFTRRPRRGRAAKDDDTRRVHTRERVAPPSCACASIELAQHPHAGSFFLPVF</sequence>
<dbReference type="PANTHER" id="PTHR35466">
    <property type="entry name" value="SERINE/ARGININE REPETITIVE MATRIX PROTEIN 1"/>
    <property type="match status" value="1"/>
</dbReference>
<evidence type="ECO:0000313" key="2">
    <source>
        <dbReference type="EnsemblPlants" id="KQK86259"/>
    </source>
</evidence>
<feature type="region of interest" description="Disordered" evidence="1">
    <location>
        <begin position="1"/>
        <end position="53"/>
    </location>
</feature>
<feature type="region of interest" description="Disordered" evidence="1">
    <location>
        <begin position="117"/>
        <end position="136"/>
    </location>
</feature>
<dbReference type="OMA" id="CACASIE"/>
<dbReference type="Gramene" id="KQK86259">
    <property type="protein sequence ID" value="KQK86259"/>
    <property type="gene ID" value="SETIT_040165mg"/>
</dbReference>
<dbReference type="Proteomes" id="UP000004995">
    <property type="component" value="Unassembled WGS sequence"/>
</dbReference>
<dbReference type="FunCoup" id="K4AMM1">
    <property type="interactions" value="647"/>
</dbReference>
<dbReference type="EnsemblPlants" id="KQK86259">
    <property type="protein sequence ID" value="KQK86259"/>
    <property type="gene ID" value="SETIT_040165mg"/>
</dbReference>